<dbReference type="PROSITE" id="PS00107">
    <property type="entry name" value="PROTEIN_KINASE_ATP"/>
    <property type="match status" value="1"/>
</dbReference>
<protein>
    <recommendedName>
        <fullName evidence="9">Protein kinase domain-containing protein</fullName>
    </recommendedName>
</protein>
<evidence type="ECO:0000256" key="6">
    <source>
        <dbReference type="ARBA" id="ARBA00061588"/>
    </source>
</evidence>
<feature type="compositionally biased region" description="Basic and acidic residues" evidence="8">
    <location>
        <begin position="720"/>
        <end position="735"/>
    </location>
</feature>
<evidence type="ECO:0000256" key="7">
    <source>
        <dbReference type="PROSITE-ProRule" id="PRU10141"/>
    </source>
</evidence>
<feature type="compositionally biased region" description="Low complexity" evidence="8">
    <location>
        <begin position="648"/>
        <end position="661"/>
    </location>
</feature>
<feature type="compositionally biased region" description="Polar residues" evidence="8">
    <location>
        <begin position="1307"/>
        <end position="1318"/>
    </location>
</feature>
<dbReference type="FunFam" id="1.10.510.10:FF:000481">
    <property type="entry name" value="Asator, isoform D"/>
    <property type="match status" value="1"/>
</dbReference>
<evidence type="ECO:0000256" key="3">
    <source>
        <dbReference type="ARBA" id="ARBA00022741"/>
    </source>
</evidence>
<dbReference type="SUPFAM" id="SSF56112">
    <property type="entry name" value="Protein kinase-like (PK-like)"/>
    <property type="match status" value="1"/>
</dbReference>
<dbReference type="PANTHER" id="PTHR11909">
    <property type="entry name" value="CASEIN KINASE-RELATED"/>
    <property type="match status" value="1"/>
</dbReference>
<feature type="region of interest" description="Disordered" evidence="8">
    <location>
        <begin position="358"/>
        <end position="422"/>
    </location>
</feature>
<dbReference type="InterPro" id="IPR047916">
    <property type="entry name" value="TTBK_Asator-like_STKc"/>
</dbReference>
<keyword evidence="3 7" id="KW-0547">Nucleotide-binding</keyword>
<dbReference type="EMBL" id="LR899015">
    <property type="protein sequence ID" value="CAD7094145.1"/>
    <property type="molecule type" value="Genomic_DNA"/>
</dbReference>
<dbReference type="FunFam" id="3.30.200.20:FF:000358">
    <property type="entry name" value="Tau tubulin kinase 2b"/>
    <property type="match status" value="1"/>
</dbReference>
<evidence type="ECO:0000313" key="10">
    <source>
        <dbReference type="EMBL" id="CAD7094145.1"/>
    </source>
</evidence>
<dbReference type="InterPro" id="IPR050235">
    <property type="entry name" value="CK1_Ser-Thr_kinase"/>
</dbReference>
<keyword evidence="2" id="KW-0808">Transferase</keyword>
<proteinExistence type="inferred from homology"/>
<dbReference type="InterPro" id="IPR000719">
    <property type="entry name" value="Prot_kinase_dom"/>
</dbReference>
<sequence>MTSEDLLQPGHVVKERWKVVRKIGGGGFGEIYEGQDLITREQVALKVESARQPKQVLKMEVAVLKKLQGKEHVCRFIGCGRNDRFNYVVMQLQGKNLAELRRAQPRGAFSLSTTLRLGVQILKAIESIHSVGFLHRDIKPSNFSIGRLPYNCRRVYMLDFGLARQYTTGTGEVRCPRAAAGFRGTVRYASINAHRNREMGRHDDLWSLFYMLVEFVNGQLPWRKIKDKEQVGLMKEKYDHRLLLKHLPSDLKQFLEHIQSLTYADKPNYAMLESLFERCMKRRGVKESDPYDWEKSDATGNSNSSQGNNVQMQAKNEYLHGNVTQMTVAASNASGTDCVVRRRNEIDTVQMATTEPVNHHKDKVDKNCNATTSPHHEINSGLNENNTIDQHHQREPRENTQQQHTRSQMYTAPPNQPQNLSSFLKLNSNDQEDQNQPNNAHLQHNMQGVSMQPMKAQLVSSERDTAPQTHYHQSHSRSDHQPAHHHHHQSIHASLQKKIHSSVQESNQNTHMTGNPMKTASAGAIPSLAGVVSSPHRTAQTGTTDGEAAHNFFCGNENASSCNKLPKSSQEKSTYGRLRVFTAPPTSVHELAGTTAETGSPRETEGSPFSFDLNKMEFRNQRHSAGGGGSGSVGMNITGGRRSNLRPSSGSGSTHRLSSSGGDRGGLSIGGNRDHSVTQFALIDDENVSALQQVTKGGGALTLASQWKSQFDDSEETTDNEWKQEPQSPDHKDKSNLGSHSQPNLINRQPQIRRREIKRKKCNLNIAGIENYSNLHELLPHCWSEPALGNVLRRDLKPPVIQQAAFDDTVFRMDIIRNVGIRQTVADSAVPEETALIDLDNCKVINSSDKMVDASVAPNQKLINAKRFRNSLPNIALNSAPDVTVSARPPSPPLQQLINSFDTHLKLNIFNNTHNVIQSSHNHADASYTSQQNNSKAIFNSNCEMKLPPAKVEKIECDFNLDPTETNESHVRAESINNSVDNRDKILGVDQQDEEGCAVSGRLEIRVIPKESPNPDESIYFDALANGNNNQNSAAVSTTSHFQTPTSHVCPEVHQTSVAATKSKTVNDRPSSQISSTVPLNESKLIHQDQSEDYHNLQSVFHSHQQIGNTNLTENCDGEDNSKVLDESAVIAARTQDPRHEAASFNKVKLDDPTQKEQYECIHHKDNLVPSGISSGVASRIPVLNTSLRLSKCASWSGCDVQPSGHIVTAAGNSSAGTASNSSAATTTTTTISNNAQLNVDMIDLTPALRRRRQTEKYVTDPSQLNLRFQRPRSRHINRNRGIPTHMLGTFEDNSSDNSGEEKQHQQHPSDINNSSENIIAEFDRSLRNDITPPPGAPKPENSARLRRYRYNLE</sequence>
<evidence type="ECO:0000256" key="1">
    <source>
        <dbReference type="ARBA" id="ARBA00022527"/>
    </source>
</evidence>
<dbReference type="Pfam" id="PF00069">
    <property type="entry name" value="Pkinase"/>
    <property type="match status" value="1"/>
</dbReference>
<feature type="compositionally biased region" description="Basic residues" evidence="8">
    <location>
        <begin position="483"/>
        <end position="500"/>
    </location>
</feature>
<feature type="compositionally biased region" description="Polar residues" evidence="8">
    <location>
        <begin position="501"/>
        <end position="518"/>
    </location>
</feature>
<feature type="compositionally biased region" description="Polar residues" evidence="8">
    <location>
        <begin position="399"/>
        <end position="410"/>
    </location>
</feature>
<feature type="region of interest" description="Disordered" evidence="8">
    <location>
        <begin position="711"/>
        <end position="752"/>
    </location>
</feature>
<feature type="compositionally biased region" description="Basic and acidic residues" evidence="8">
    <location>
        <begin position="389"/>
        <end position="398"/>
    </location>
</feature>
<feature type="region of interest" description="Disordered" evidence="8">
    <location>
        <begin position="586"/>
        <end position="672"/>
    </location>
</feature>
<dbReference type="CDD" id="cd14017">
    <property type="entry name" value="STKc_TTBK"/>
    <property type="match status" value="1"/>
</dbReference>
<dbReference type="PROSITE" id="PS50011">
    <property type="entry name" value="PROTEIN_KINASE_DOM"/>
    <property type="match status" value="1"/>
</dbReference>
<feature type="compositionally biased region" description="Basic residues" evidence="8">
    <location>
        <begin position="1345"/>
        <end position="1354"/>
    </location>
</feature>
<feature type="region of interest" description="Disordered" evidence="8">
    <location>
        <begin position="287"/>
        <end position="308"/>
    </location>
</feature>
<feature type="compositionally biased region" description="Basic and acidic residues" evidence="8">
    <location>
        <begin position="287"/>
        <end position="297"/>
    </location>
</feature>
<gene>
    <name evidence="10" type="ORF">HERILL_LOCUS16372</name>
</gene>
<keyword evidence="4" id="KW-0418">Kinase</keyword>
<organism evidence="10 11">
    <name type="scientific">Hermetia illucens</name>
    <name type="common">Black soldier fly</name>
    <dbReference type="NCBI Taxonomy" id="343691"/>
    <lineage>
        <taxon>Eukaryota</taxon>
        <taxon>Metazoa</taxon>
        <taxon>Ecdysozoa</taxon>
        <taxon>Arthropoda</taxon>
        <taxon>Hexapoda</taxon>
        <taxon>Insecta</taxon>
        <taxon>Pterygota</taxon>
        <taxon>Neoptera</taxon>
        <taxon>Endopterygota</taxon>
        <taxon>Diptera</taxon>
        <taxon>Brachycera</taxon>
        <taxon>Stratiomyomorpha</taxon>
        <taxon>Stratiomyidae</taxon>
        <taxon>Hermetiinae</taxon>
        <taxon>Hermetia</taxon>
    </lineage>
</organism>
<dbReference type="OrthoDB" id="5979581at2759"/>
<evidence type="ECO:0000256" key="8">
    <source>
        <dbReference type="SAM" id="MobiDB-lite"/>
    </source>
</evidence>
<evidence type="ECO:0000313" key="11">
    <source>
        <dbReference type="Proteomes" id="UP000594454"/>
    </source>
</evidence>
<evidence type="ECO:0000256" key="2">
    <source>
        <dbReference type="ARBA" id="ARBA00022679"/>
    </source>
</evidence>
<dbReference type="Gene3D" id="1.10.510.10">
    <property type="entry name" value="Transferase(Phosphotransferase) domain 1"/>
    <property type="match status" value="1"/>
</dbReference>
<evidence type="ECO:0000256" key="4">
    <source>
        <dbReference type="ARBA" id="ARBA00022777"/>
    </source>
</evidence>
<evidence type="ECO:0000259" key="9">
    <source>
        <dbReference type="PROSITE" id="PS50011"/>
    </source>
</evidence>
<dbReference type="SMART" id="SM00220">
    <property type="entry name" value="S_TKc"/>
    <property type="match status" value="1"/>
</dbReference>
<feature type="region of interest" description="Disordered" evidence="8">
    <location>
        <begin position="455"/>
        <end position="521"/>
    </location>
</feature>
<feature type="region of interest" description="Disordered" evidence="8">
    <location>
        <begin position="1276"/>
        <end position="1354"/>
    </location>
</feature>
<feature type="binding site" evidence="7">
    <location>
        <position position="46"/>
    </location>
    <ligand>
        <name>ATP</name>
        <dbReference type="ChEBI" id="CHEBI:30616"/>
    </ligand>
</feature>
<feature type="compositionally biased region" description="Polar residues" evidence="8">
    <location>
        <begin position="736"/>
        <end position="750"/>
    </location>
</feature>
<dbReference type="FunCoup" id="A0A7R8Z1Z3">
    <property type="interactions" value="55"/>
</dbReference>
<dbReference type="GO" id="GO:0005524">
    <property type="term" value="F:ATP binding"/>
    <property type="evidence" value="ECO:0007669"/>
    <property type="project" value="UniProtKB-UniRule"/>
</dbReference>
<dbReference type="InterPro" id="IPR017441">
    <property type="entry name" value="Protein_kinase_ATP_BS"/>
</dbReference>
<keyword evidence="1" id="KW-0723">Serine/threonine-protein kinase</keyword>
<dbReference type="InParanoid" id="A0A7R8Z1Z3"/>
<accession>A0A7R8Z1Z3</accession>
<evidence type="ECO:0000256" key="5">
    <source>
        <dbReference type="ARBA" id="ARBA00022840"/>
    </source>
</evidence>
<dbReference type="GO" id="GO:0015630">
    <property type="term" value="C:microtubule cytoskeleton"/>
    <property type="evidence" value="ECO:0007669"/>
    <property type="project" value="UniProtKB-ARBA"/>
</dbReference>
<reference evidence="10 11" key="1">
    <citation type="submission" date="2020-11" db="EMBL/GenBank/DDBJ databases">
        <authorList>
            <person name="Wallbank WR R."/>
            <person name="Pardo Diaz C."/>
            <person name="Kozak K."/>
            <person name="Martin S."/>
            <person name="Jiggins C."/>
            <person name="Moest M."/>
            <person name="Warren A I."/>
            <person name="Generalovic N T."/>
            <person name="Byers J.R.P. K."/>
            <person name="Montejo-Kovacevich G."/>
            <person name="Yen C E."/>
        </authorList>
    </citation>
    <scope>NUCLEOTIDE SEQUENCE [LARGE SCALE GENOMIC DNA]</scope>
</reference>
<dbReference type="Proteomes" id="UP000594454">
    <property type="component" value="Chromosome 7"/>
</dbReference>
<keyword evidence="11" id="KW-1185">Reference proteome</keyword>
<dbReference type="GO" id="GO:0004674">
    <property type="term" value="F:protein serine/threonine kinase activity"/>
    <property type="evidence" value="ECO:0007669"/>
    <property type="project" value="UniProtKB-KW"/>
</dbReference>
<keyword evidence="5 7" id="KW-0067">ATP-binding</keyword>
<comment type="similarity">
    <text evidence="6">Belongs to the protein kinase superfamily. CK1 Ser/Thr protein kinase family.</text>
</comment>
<name>A0A7R8Z1Z3_HERIL</name>
<dbReference type="InterPro" id="IPR011009">
    <property type="entry name" value="Kinase-like_dom_sf"/>
</dbReference>
<feature type="domain" description="Protein kinase" evidence="9">
    <location>
        <begin position="17"/>
        <end position="276"/>
    </location>
</feature>